<sequence length="77" mass="9066">MWLKPLTFELVHGLDWNGALVIEDARQGYSEVRYQTLGKVDERLYMLVFTVHAEAIRVIRLRKANSRKVARYEKTQS</sequence>
<dbReference type="STRING" id="360910.BAV0944"/>
<dbReference type="InterPro" id="IPR038573">
    <property type="entry name" value="BrnT_sf"/>
</dbReference>
<reference evidence="1 2" key="1">
    <citation type="journal article" date="2006" name="J. Bacteriol.">
        <title>Comparison of the genome sequence of the poultry pathogen Bordetella avium with those of B. bronchiseptica, B. pertussis, and B. parapertussis reveals extensive diversity in surface structures associated with host interaction.</title>
        <authorList>
            <person name="Sebaihia M."/>
            <person name="Preston A."/>
            <person name="Maskell D.J."/>
            <person name="Kuzmiak H."/>
            <person name="Connell T.D."/>
            <person name="King N.D."/>
            <person name="Orndorff P.E."/>
            <person name="Miyamoto D.M."/>
            <person name="Thomson N.R."/>
            <person name="Harris D."/>
            <person name="Goble A."/>
            <person name="Lord A."/>
            <person name="Murphy L."/>
            <person name="Quail M.A."/>
            <person name="Rutter S."/>
            <person name="Squares R."/>
            <person name="Squares S."/>
            <person name="Woodward J."/>
            <person name="Parkhill J."/>
            <person name="Temple L.M."/>
        </authorList>
    </citation>
    <scope>NUCLEOTIDE SEQUENCE [LARGE SCALE GENOMIC DNA]</scope>
    <source>
        <strain evidence="1 2">197N</strain>
    </source>
</reference>
<organism evidence="1 2">
    <name type="scientific">Bordetella avium (strain 197N)</name>
    <dbReference type="NCBI Taxonomy" id="360910"/>
    <lineage>
        <taxon>Bacteria</taxon>
        <taxon>Pseudomonadati</taxon>
        <taxon>Pseudomonadota</taxon>
        <taxon>Betaproteobacteria</taxon>
        <taxon>Burkholderiales</taxon>
        <taxon>Alcaligenaceae</taxon>
        <taxon>Bordetella</taxon>
    </lineage>
</organism>
<dbReference type="Pfam" id="PF04365">
    <property type="entry name" value="BrnT_toxin"/>
    <property type="match status" value="1"/>
</dbReference>
<keyword evidence="2" id="KW-1185">Reference proteome</keyword>
<name>Q2KVN3_BORA1</name>
<gene>
    <name evidence="1" type="ordered locus">BAV0944</name>
</gene>
<accession>Q2KVN3</accession>
<protein>
    <submittedName>
        <fullName evidence="1">Uncharacterized protein</fullName>
    </submittedName>
</protein>
<dbReference type="Proteomes" id="UP000001977">
    <property type="component" value="Chromosome"/>
</dbReference>
<dbReference type="AlphaFoldDB" id="Q2KVN3"/>
<dbReference type="InterPro" id="IPR007460">
    <property type="entry name" value="BrnT_toxin"/>
</dbReference>
<proteinExistence type="predicted"/>
<evidence type="ECO:0000313" key="1">
    <source>
        <dbReference type="EMBL" id="CAJ48554.1"/>
    </source>
</evidence>
<dbReference type="HOGENOM" id="CLU_149290_2_2_4"/>
<dbReference type="KEGG" id="bav:BAV0944"/>
<dbReference type="Gene3D" id="3.10.450.530">
    <property type="entry name" value="Ribonuclease toxin, BrnT, of type II toxin-antitoxin system"/>
    <property type="match status" value="1"/>
</dbReference>
<dbReference type="eggNOG" id="COG2929">
    <property type="taxonomic scope" value="Bacteria"/>
</dbReference>
<dbReference type="EMBL" id="AM167904">
    <property type="protein sequence ID" value="CAJ48554.1"/>
    <property type="molecule type" value="Genomic_DNA"/>
</dbReference>
<dbReference type="OrthoDB" id="9798158at2"/>
<evidence type="ECO:0000313" key="2">
    <source>
        <dbReference type="Proteomes" id="UP000001977"/>
    </source>
</evidence>
<dbReference type="RefSeq" id="WP_012416632.1">
    <property type="nucleotide sequence ID" value="NC_010645.1"/>
</dbReference>